<dbReference type="PROSITE" id="PS50042">
    <property type="entry name" value="CNMP_BINDING_3"/>
    <property type="match status" value="1"/>
</dbReference>
<dbReference type="SUPFAM" id="SSF51206">
    <property type="entry name" value="cAMP-binding domain-like"/>
    <property type="match status" value="1"/>
</dbReference>
<feature type="domain" description="Cyclic nucleotide-binding" evidence="1">
    <location>
        <begin position="66"/>
        <end position="167"/>
    </location>
</feature>
<reference evidence="2 3" key="1">
    <citation type="journal article" date="2013" name="Proc. Natl. Acad. Sci. U.S.A.">
        <title>The king cobra genome reveals dynamic gene evolution and adaptation in the snake venom system.</title>
        <authorList>
            <person name="Vonk F.J."/>
            <person name="Casewell N.R."/>
            <person name="Henkel C.V."/>
            <person name="Heimberg A.M."/>
            <person name="Jansen H.J."/>
            <person name="McCleary R.J."/>
            <person name="Kerkkamp H.M."/>
            <person name="Vos R.A."/>
            <person name="Guerreiro I."/>
            <person name="Calvete J.J."/>
            <person name="Wuster W."/>
            <person name="Woods A.E."/>
            <person name="Logan J.M."/>
            <person name="Harrison R.A."/>
            <person name="Castoe T.A."/>
            <person name="de Koning A.P."/>
            <person name="Pollock D.D."/>
            <person name="Yandell M."/>
            <person name="Calderon D."/>
            <person name="Renjifo C."/>
            <person name="Currier R.B."/>
            <person name="Salgado D."/>
            <person name="Pla D."/>
            <person name="Sanz L."/>
            <person name="Hyder A.S."/>
            <person name="Ribeiro J.M."/>
            <person name="Arntzen J.W."/>
            <person name="van den Thillart G.E."/>
            <person name="Boetzer M."/>
            <person name="Pirovano W."/>
            <person name="Dirks R.P."/>
            <person name="Spaink H.P."/>
            <person name="Duboule D."/>
            <person name="McGlinn E."/>
            <person name="Kini R.M."/>
            <person name="Richardson M.K."/>
        </authorList>
    </citation>
    <scope>NUCLEOTIDE SEQUENCE</scope>
    <source>
        <tissue evidence="2">Blood</tissue>
    </source>
</reference>
<dbReference type="OrthoDB" id="5966510at2759"/>
<dbReference type="Gene3D" id="2.60.120.10">
    <property type="entry name" value="Jelly Rolls"/>
    <property type="match status" value="1"/>
</dbReference>
<gene>
    <name evidence="2" type="primary">CNBD1</name>
    <name evidence="2" type="ORF">L345_16430</name>
</gene>
<proteinExistence type="predicted"/>
<dbReference type="InterPro" id="IPR000595">
    <property type="entry name" value="cNMP-bd_dom"/>
</dbReference>
<feature type="non-terminal residue" evidence="2">
    <location>
        <position position="167"/>
    </location>
</feature>
<keyword evidence="3" id="KW-1185">Reference proteome</keyword>
<dbReference type="PANTHER" id="PTHR23011:SF32">
    <property type="entry name" value="CYCLIC NUCLEOTIDE-BINDING DOMAIN-CONTAINING PROTEIN 1"/>
    <property type="match status" value="1"/>
</dbReference>
<dbReference type="AlphaFoldDB" id="V8N7F2"/>
<dbReference type="InterPro" id="IPR018490">
    <property type="entry name" value="cNMP-bd_dom_sf"/>
</dbReference>
<accession>V8N7F2</accession>
<evidence type="ECO:0000259" key="1">
    <source>
        <dbReference type="PROSITE" id="PS50042"/>
    </source>
</evidence>
<organism evidence="2 3">
    <name type="scientific">Ophiophagus hannah</name>
    <name type="common">King cobra</name>
    <name type="synonym">Naja hannah</name>
    <dbReference type="NCBI Taxonomy" id="8665"/>
    <lineage>
        <taxon>Eukaryota</taxon>
        <taxon>Metazoa</taxon>
        <taxon>Chordata</taxon>
        <taxon>Craniata</taxon>
        <taxon>Vertebrata</taxon>
        <taxon>Euteleostomi</taxon>
        <taxon>Lepidosauria</taxon>
        <taxon>Squamata</taxon>
        <taxon>Bifurcata</taxon>
        <taxon>Unidentata</taxon>
        <taxon>Episquamata</taxon>
        <taxon>Toxicofera</taxon>
        <taxon>Serpentes</taxon>
        <taxon>Colubroidea</taxon>
        <taxon>Elapidae</taxon>
        <taxon>Elapinae</taxon>
        <taxon>Ophiophagus</taxon>
    </lineage>
</organism>
<dbReference type="InterPro" id="IPR014710">
    <property type="entry name" value="RmlC-like_jellyroll"/>
</dbReference>
<evidence type="ECO:0000313" key="3">
    <source>
        <dbReference type="Proteomes" id="UP000018936"/>
    </source>
</evidence>
<comment type="caution">
    <text evidence="2">The sequence shown here is derived from an EMBL/GenBank/DDBJ whole genome shotgun (WGS) entry which is preliminary data.</text>
</comment>
<evidence type="ECO:0000313" key="2">
    <source>
        <dbReference type="EMBL" id="ETE57851.1"/>
    </source>
</evidence>
<sequence length="167" mass="19422">MKHDVLSVLTEENCDFIKIPSINYLRVKEYLNTPREEIAKHELQAKEEVIRGCPYYQKWPLIFIFKLTAQLKWRKFPTDYVFMEEGVISQYVGFIKSGHCNAYRIIPALVKRPLKKMVKQMRQVFIGQLHRNQSFGETSVLLQTPSTYTLKAATPIELGVINATDVL</sequence>
<dbReference type="CDD" id="cd00038">
    <property type="entry name" value="CAP_ED"/>
    <property type="match status" value="1"/>
</dbReference>
<dbReference type="EMBL" id="AZIM01007651">
    <property type="protein sequence ID" value="ETE57851.1"/>
    <property type="molecule type" value="Genomic_DNA"/>
</dbReference>
<protein>
    <submittedName>
        <fullName evidence="2">Cyclic nucleotide-binding domain-containing protein 1</fullName>
    </submittedName>
</protein>
<dbReference type="PANTHER" id="PTHR23011">
    <property type="entry name" value="CYCLIC NUCLEOTIDE-BINDING DOMAIN CONTAINING PROTEIN"/>
    <property type="match status" value="1"/>
</dbReference>
<dbReference type="Proteomes" id="UP000018936">
    <property type="component" value="Unassembled WGS sequence"/>
</dbReference>
<dbReference type="Pfam" id="PF00027">
    <property type="entry name" value="cNMP_binding"/>
    <property type="match status" value="1"/>
</dbReference>
<name>V8N7F2_OPHHA</name>